<protein>
    <submittedName>
        <fullName evidence="2">Uncharacterized protein</fullName>
    </submittedName>
</protein>
<dbReference type="AlphaFoldDB" id="A0AAN6YPA5"/>
<comment type="caution">
    <text evidence="2">The sequence shown here is derived from an EMBL/GenBank/DDBJ whole genome shotgun (WGS) entry which is preliminary data.</text>
</comment>
<gene>
    <name evidence="2" type="ORF">QBC38DRAFT_488749</name>
</gene>
<organism evidence="2 3">
    <name type="scientific">Podospora fimiseda</name>
    <dbReference type="NCBI Taxonomy" id="252190"/>
    <lineage>
        <taxon>Eukaryota</taxon>
        <taxon>Fungi</taxon>
        <taxon>Dikarya</taxon>
        <taxon>Ascomycota</taxon>
        <taxon>Pezizomycotina</taxon>
        <taxon>Sordariomycetes</taxon>
        <taxon>Sordariomycetidae</taxon>
        <taxon>Sordariales</taxon>
        <taxon>Podosporaceae</taxon>
        <taxon>Podospora</taxon>
    </lineage>
</organism>
<evidence type="ECO:0000256" key="1">
    <source>
        <dbReference type="SAM" id="Coils"/>
    </source>
</evidence>
<evidence type="ECO:0000313" key="3">
    <source>
        <dbReference type="Proteomes" id="UP001301958"/>
    </source>
</evidence>
<accession>A0AAN6YPA5</accession>
<reference evidence="2" key="2">
    <citation type="submission" date="2023-05" db="EMBL/GenBank/DDBJ databases">
        <authorList>
            <consortium name="Lawrence Berkeley National Laboratory"/>
            <person name="Steindorff A."/>
            <person name="Hensen N."/>
            <person name="Bonometti L."/>
            <person name="Westerberg I."/>
            <person name="Brannstrom I.O."/>
            <person name="Guillou S."/>
            <person name="Cros-Aarteil S."/>
            <person name="Calhoun S."/>
            <person name="Haridas S."/>
            <person name="Kuo A."/>
            <person name="Mondo S."/>
            <person name="Pangilinan J."/>
            <person name="Riley R."/>
            <person name="Labutti K."/>
            <person name="Andreopoulos B."/>
            <person name="Lipzen A."/>
            <person name="Chen C."/>
            <person name="Yanf M."/>
            <person name="Daum C."/>
            <person name="Ng V."/>
            <person name="Clum A."/>
            <person name="Ohm R."/>
            <person name="Martin F."/>
            <person name="Silar P."/>
            <person name="Natvig D."/>
            <person name="Lalanne C."/>
            <person name="Gautier V."/>
            <person name="Ament-Velasquez S.L."/>
            <person name="Kruys A."/>
            <person name="Hutchinson M.I."/>
            <person name="Powell A.J."/>
            <person name="Barry K."/>
            <person name="Miller A.N."/>
            <person name="Grigoriev I.V."/>
            <person name="Debuchy R."/>
            <person name="Gladieux P."/>
            <person name="Thoren M.H."/>
            <person name="Johannesson H."/>
        </authorList>
    </citation>
    <scope>NUCLEOTIDE SEQUENCE</scope>
    <source>
        <strain evidence="2">CBS 990.96</strain>
    </source>
</reference>
<keyword evidence="3" id="KW-1185">Reference proteome</keyword>
<feature type="coiled-coil region" evidence="1">
    <location>
        <begin position="63"/>
        <end position="97"/>
    </location>
</feature>
<evidence type="ECO:0000313" key="2">
    <source>
        <dbReference type="EMBL" id="KAK4222933.1"/>
    </source>
</evidence>
<reference evidence="2" key="1">
    <citation type="journal article" date="2023" name="Mol. Phylogenet. Evol.">
        <title>Genome-scale phylogeny and comparative genomics of the fungal order Sordariales.</title>
        <authorList>
            <person name="Hensen N."/>
            <person name="Bonometti L."/>
            <person name="Westerberg I."/>
            <person name="Brannstrom I.O."/>
            <person name="Guillou S."/>
            <person name="Cros-Aarteil S."/>
            <person name="Calhoun S."/>
            <person name="Haridas S."/>
            <person name="Kuo A."/>
            <person name="Mondo S."/>
            <person name="Pangilinan J."/>
            <person name="Riley R."/>
            <person name="LaButti K."/>
            <person name="Andreopoulos B."/>
            <person name="Lipzen A."/>
            <person name="Chen C."/>
            <person name="Yan M."/>
            <person name="Daum C."/>
            <person name="Ng V."/>
            <person name="Clum A."/>
            <person name="Steindorff A."/>
            <person name="Ohm R.A."/>
            <person name="Martin F."/>
            <person name="Silar P."/>
            <person name="Natvig D.O."/>
            <person name="Lalanne C."/>
            <person name="Gautier V."/>
            <person name="Ament-Velasquez S.L."/>
            <person name="Kruys A."/>
            <person name="Hutchinson M.I."/>
            <person name="Powell A.J."/>
            <person name="Barry K."/>
            <person name="Miller A.N."/>
            <person name="Grigoriev I.V."/>
            <person name="Debuchy R."/>
            <person name="Gladieux P."/>
            <person name="Hiltunen Thoren M."/>
            <person name="Johannesson H."/>
        </authorList>
    </citation>
    <scope>NUCLEOTIDE SEQUENCE</scope>
    <source>
        <strain evidence="2">CBS 990.96</strain>
    </source>
</reference>
<dbReference type="EMBL" id="MU865447">
    <property type="protein sequence ID" value="KAK4222933.1"/>
    <property type="molecule type" value="Genomic_DNA"/>
</dbReference>
<name>A0AAN6YPA5_9PEZI</name>
<proteinExistence type="predicted"/>
<keyword evidence="1" id="KW-0175">Coiled coil</keyword>
<sequence>MASTTTMVQLTKGKKEVNYPEKKGFRIKGLKIEAAEYTDALSNAWKTTRDLASALRLEVEPFINKARKRVDDLLEMIRLLRIEIRTARENITKANKEELFPPLLAIYDAGDPLRWREDEEYKEPL</sequence>
<dbReference type="Proteomes" id="UP001301958">
    <property type="component" value="Unassembled WGS sequence"/>
</dbReference>